<keyword evidence="1" id="KW-1133">Transmembrane helix</keyword>
<evidence type="ECO:0000256" key="1">
    <source>
        <dbReference type="SAM" id="Phobius"/>
    </source>
</evidence>
<gene>
    <name evidence="2" type="ORF">CGL52_14735</name>
</gene>
<dbReference type="AlphaFoldDB" id="A0A371QVA7"/>
<protein>
    <submittedName>
        <fullName evidence="2">Uncharacterized protein</fullName>
    </submittedName>
</protein>
<feature type="non-terminal residue" evidence="2">
    <location>
        <position position="1"/>
    </location>
</feature>
<keyword evidence="1" id="KW-0812">Transmembrane</keyword>
<accession>A0A371QVA7</accession>
<name>A0A371QVA7_9CREN</name>
<evidence type="ECO:0000313" key="2">
    <source>
        <dbReference type="EMBL" id="RFA93995.1"/>
    </source>
</evidence>
<keyword evidence="1" id="KW-0472">Membrane</keyword>
<dbReference type="EMBL" id="NMUF01000111">
    <property type="protein sequence ID" value="RFA93995.1"/>
    <property type="molecule type" value="Genomic_DNA"/>
</dbReference>
<comment type="caution">
    <text evidence="2">The sequence shown here is derived from an EMBL/GenBank/DDBJ whole genome shotgun (WGS) entry which is preliminary data.</text>
</comment>
<feature type="non-terminal residue" evidence="2">
    <location>
        <position position="149"/>
    </location>
</feature>
<feature type="transmembrane region" description="Helical" evidence="1">
    <location>
        <begin position="6"/>
        <end position="26"/>
    </location>
</feature>
<dbReference type="Proteomes" id="UP000256877">
    <property type="component" value="Unassembled WGS sequence"/>
</dbReference>
<reference evidence="2 3" key="1">
    <citation type="submission" date="2017-07" db="EMBL/GenBank/DDBJ databases">
        <title>Draft genome sequence of aerobic hyperthermophilic archaea, Pyrobaculum aerophilum YKB31 and YKB32.</title>
        <authorList>
            <person name="Mochizuki T."/>
            <person name="Berliner A.J."/>
            <person name="Yoshida-Takashima Y."/>
            <person name="Takaki Y."/>
            <person name="Nunoura T."/>
            <person name="Takai K."/>
        </authorList>
    </citation>
    <scope>NUCLEOTIDE SEQUENCE [LARGE SCALE GENOMIC DNA]</scope>
    <source>
        <strain evidence="2 3">YKB32</strain>
    </source>
</reference>
<sequence length="149" mass="17239">VLFFFVLFFMSRVLILLIGIVLGYFLSYLGPLKPPVIITTTIYSPTTLTTTLTTATTVTTTAVVTTTSTVVETITVEIWRHDTNPPEIGEFNWSARVVNDKIYDIFINFKIRDDKTKISYAEVRFIPERYYHFVTKYGMRPEDYDKVFP</sequence>
<organism evidence="2 3">
    <name type="scientific">Pyrobaculum aerophilum</name>
    <dbReference type="NCBI Taxonomy" id="13773"/>
    <lineage>
        <taxon>Archaea</taxon>
        <taxon>Thermoproteota</taxon>
        <taxon>Thermoprotei</taxon>
        <taxon>Thermoproteales</taxon>
        <taxon>Thermoproteaceae</taxon>
        <taxon>Pyrobaculum</taxon>
    </lineage>
</organism>
<proteinExistence type="predicted"/>
<evidence type="ECO:0000313" key="3">
    <source>
        <dbReference type="Proteomes" id="UP000256877"/>
    </source>
</evidence>